<gene>
    <name evidence="2" type="ORF">BM1374165_01488</name>
</gene>
<dbReference type="EMBL" id="HG969191">
    <property type="protein sequence ID" value="CDO47463.1"/>
    <property type="molecule type" value="Genomic_DNA"/>
</dbReference>
<name>X5M8X3_BARHN</name>
<dbReference type="KEGG" id="bhn:PRJBM_01412"/>
<accession>X5M8X3</accession>
<reference evidence="3" key="1">
    <citation type="submission" date="2013-11" db="EMBL/GenBank/DDBJ databases">
        <title>Genome sequencing of Bartonella spp. isolated from human blood.</title>
        <authorList>
            <person name="Raoult D."/>
        </authorList>
    </citation>
    <scope>NUCLEOTIDE SEQUENCE</scope>
    <source>
        <strain evidence="3">BM1374165</strain>
    </source>
</reference>
<protein>
    <submittedName>
        <fullName evidence="2">Uncharacterized protein</fullName>
    </submittedName>
</protein>
<keyword evidence="1" id="KW-0472">Membrane</keyword>
<dbReference type="KEGG" id="bhs:BM1374165_01488"/>
<keyword evidence="1" id="KW-0812">Transmembrane</keyword>
<evidence type="ECO:0000313" key="2">
    <source>
        <dbReference type="EMBL" id="CDO47463.1"/>
    </source>
</evidence>
<feature type="transmembrane region" description="Helical" evidence="1">
    <location>
        <begin position="12"/>
        <end position="33"/>
    </location>
</feature>
<proteinExistence type="predicted"/>
<dbReference type="PATRIC" id="fig|38323.3.peg.1596"/>
<organism evidence="2 3">
    <name type="scientific">Bartonella henselae</name>
    <name type="common">Rochalimaea henselae</name>
    <dbReference type="NCBI Taxonomy" id="38323"/>
    <lineage>
        <taxon>Bacteria</taxon>
        <taxon>Pseudomonadati</taxon>
        <taxon>Pseudomonadota</taxon>
        <taxon>Alphaproteobacteria</taxon>
        <taxon>Hyphomicrobiales</taxon>
        <taxon>Bartonellaceae</taxon>
        <taxon>Bartonella</taxon>
    </lineage>
</organism>
<evidence type="ECO:0000256" key="1">
    <source>
        <dbReference type="SAM" id="Phobius"/>
    </source>
</evidence>
<feature type="transmembrane region" description="Helical" evidence="1">
    <location>
        <begin position="45"/>
        <end position="66"/>
    </location>
</feature>
<dbReference type="GeneID" id="92986051"/>
<dbReference type="Proteomes" id="UP000019801">
    <property type="component" value="Chromosome I"/>
</dbReference>
<dbReference type="RefSeq" id="WP_162097321.1">
    <property type="nucleotide sequence ID" value="NZ_CACVBD010000003.1"/>
</dbReference>
<sequence>MKKFGCKEAVKGILFRILFAPFFDFALFDVLSFDAIVAPTFPGAVFLFVLGDSFFLAFGFDAFVSLRSLLRSLEHF</sequence>
<keyword evidence="1" id="KW-1133">Transmembrane helix</keyword>
<dbReference type="AlphaFoldDB" id="X5M8X3"/>
<evidence type="ECO:0000313" key="3">
    <source>
        <dbReference type="Proteomes" id="UP000019801"/>
    </source>
</evidence>